<dbReference type="NCBIfam" id="TIGR00756">
    <property type="entry name" value="PPR"/>
    <property type="match status" value="2"/>
</dbReference>
<dbReference type="PROSITE" id="PS51375">
    <property type="entry name" value="PPR"/>
    <property type="match status" value="2"/>
</dbReference>
<accession>A0A5K1AQ54</accession>
<evidence type="ECO:0000256" key="1">
    <source>
        <dbReference type="ARBA" id="ARBA00007626"/>
    </source>
</evidence>
<dbReference type="EMBL" id="LR721780">
    <property type="protein sequence ID" value="VVW04096.1"/>
    <property type="molecule type" value="Genomic_DNA"/>
</dbReference>
<comment type="similarity">
    <text evidence="1">Belongs to the PPR family. P subfamily.</text>
</comment>
<name>A0A5K1AQ54_9MAGN</name>
<dbReference type="InterPro" id="IPR011990">
    <property type="entry name" value="TPR-like_helical_dom_sf"/>
</dbReference>
<protein>
    <recommendedName>
        <fullName evidence="5">Pentacotripeptide-repeat region of PRORP domain-containing protein</fullName>
    </recommendedName>
</protein>
<feature type="repeat" description="PPR" evidence="3">
    <location>
        <begin position="54"/>
        <end position="88"/>
    </location>
</feature>
<keyword evidence="2" id="KW-0677">Repeat</keyword>
<dbReference type="Gramene" id="NC2G0190290.1">
    <property type="protein sequence ID" value="NC2G0190290.1:cds"/>
    <property type="gene ID" value="NC2G0190290"/>
</dbReference>
<sequence length="108" mass="12072">MTEAQNLLKRLMQKGVALTIVLYNTIVDGYCRAESMEAALLVVEEMEANGMKASRIAYNSVLNGYCKMQKVVSAEKVFAEMMQKGLMPDVVTYILLDGHGKVGQFERF</sequence>
<dbReference type="PANTHER" id="PTHR47936">
    <property type="entry name" value="PPR_LONG DOMAIN-CONTAINING PROTEIN"/>
    <property type="match status" value="1"/>
</dbReference>
<evidence type="ECO:0000313" key="4">
    <source>
        <dbReference type="EMBL" id="VVW04096.1"/>
    </source>
</evidence>
<gene>
    <name evidence="4" type="ORF">NYM_LOCUS13492</name>
</gene>
<evidence type="ECO:0008006" key="5">
    <source>
        <dbReference type="Google" id="ProtNLM"/>
    </source>
</evidence>
<feature type="repeat" description="PPR" evidence="3">
    <location>
        <begin position="19"/>
        <end position="53"/>
    </location>
</feature>
<reference evidence="4" key="1">
    <citation type="submission" date="2019-09" db="EMBL/GenBank/DDBJ databases">
        <authorList>
            <person name="Zhang L."/>
        </authorList>
    </citation>
    <scope>NUCLEOTIDE SEQUENCE</scope>
</reference>
<evidence type="ECO:0000256" key="3">
    <source>
        <dbReference type="PROSITE-ProRule" id="PRU00708"/>
    </source>
</evidence>
<evidence type="ECO:0000256" key="2">
    <source>
        <dbReference type="ARBA" id="ARBA00022737"/>
    </source>
</evidence>
<dbReference type="Gene3D" id="1.25.40.10">
    <property type="entry name" value="Tetratricopeptide repeat domain"/>
    <property type="match status" value="1"/>
</dbReference>
<dbReference type="Pfam" id="PF12854">
    <property type="entry name" value="PPR_1"/>
    <property type="match status" value="1"/>
</dbReference>
<dbReference type="InterPro" id="IPR002885">
    <property type="entry name" value="PPR_rpt"/>
</dbReference>
<dbReference type="PANTHER" id="PTHR47936:SF1">
    <property type="entry name" value="PENTATRICOPEPTIDE REPEAT-CONTAINING PROTEIN GUN1, CHLOROPLASTIC"/>
    <property type="match status" value="1"/>
</dbReference>
<dbReference type="Pfam" id="PF13041">
    <property type="entry name" value="PPR_2"/>
    <property type="match status" value="1"/>
</dbReference>
<dbReference type="AlphaFoldDB" id="A0A5K1AQ54"/>
<organism evidence="4">
    <name type="scientific">Nymphaea colorata</name>
    <name type="common">pocket water lily</name>
    <dbReference type="NCBI Taxonomy" id="210225"/>
    <lineage>
        <taxon>Eukaryota</taxon>
        <taxon>Viridiplantae</taxon>
        <taxon>Streptophyta</taxon>
        <taxon>Embryophyta</taxon>
        <taxon>Tracheophyta</taxon>
        <taxon>Spermatophyta</taxon>
        <taxon>Magnoliopsida</taxon>
        <taxon>Nymphaeales</taxon>
        <taxon>Nymphaeaceae</taxon>
        <taxon>Nymphaea</taxon>
    </lineage>
</organism>
<proteinExistence type="inferred from homology"/>